<evidence type="ECO:0000256" key="1">
    <source>
        <dbReference type="SAM" id="MobiDB-lite"/>
    </source>
</evidence>
<feature type="region of interest" description="Disordered" evidence="1">
    <location>
        <begin position="105"/>
        <end position="132"/>
    </location>
</feature>
<evidence type="ECO:0000313" key="3">
    <source>
        <dbReference type="Proteomes" id="UP001174936"/>
    </source>
</evidence>
<accession>A0AA39YIA9</accession>
<organism evidence="2 3">
    <name type="scientific">Cercophora newfieldiana</name>
    <dbReference type="NCBI Taxonomy" id="92897"/>
    <lineage>
        <taxon>Eukaryota</taxon>
        <taxon>Fungi</taxon>
        <taxon>Dikarya</taxon>
        <taxon>Ascomycota</taxon>
        <taxon>Pezizomycotina</taxon>
        <taxon>Sordariomycetes</taxon>
        <taxon>Sordariomycetidae</taxon>
        <taxon>Sordariales</taxon>
        <taxon>Lasiosphaeriaceae</taxon>
        <taxon>Cercophora</taxon>
    </lineage>
</organism>
<dbReference type="AlphaFoldDB" id="A0AA39YIA9"/>
<proteinExistence type="predicted"/>
<dbReference type="EMBL" id="JAULSV010000002">
    <property type="protein sequence ID" value="KAK0652839.1"/>
    <property type="molecule type" value="Genomic_DNA"/>
</dbReference>
<evidence type="ECO:0000313" key="2">
    <source>
        <dbReference type="EMBL" id="KAK0652839.1"/>
    </source>
</evidence>
<feature type="compositionally biased region" description="Basic and acidic residues" evidence="1">
    <location>
        <begin position="106"/>
        <end position="115"/>
    </location>
</feature>
<protein>
    <submittedName>
        <fullName evidence="2">Uncharacterized protein</fullName>
    </submittedName>
</protein>
<reference evidence="2" key="1">
    <citation type="submission" date="2023-06" db="EMBL/GenBank/DDBJ databases">
        <title>Genome-scale phylogeny and comparative genomics of the fungal order Sordariales.</title>
        <authorList>
            <consortium name="Lawrence Berkeley National Laboratory"/>
            <person name="Hensen N."/>
            <person name="Bonometti L."/>
            <person name="Westerberg I."/>
            <person name="Brannstrom I.O."/>
            <person name="Guillou S."/>
            <person name="Cros-Aarteil S."/>
            <person name="Calhoun S."/>
            <person name="Haridas S."/>
            <person name="Kuo A."/>
            <person name="Mondo S."/>
            <person name="Pangilinan J."/>
            <person name="Riley R."/>
            <person name="Labutti K."/>
            <person name="Andreopoulos B."/>
            <person name="Lipzen A."/>
            <person name="Chen C."/>
            <person name="Yanf M."/>
            <person name="Daum C."/>
            <person name="Ng V."/>
            <person name="Clum A."/>
            <person name="Steindorff A."/>
            <person name="Ohm R."/>
            <person name="Martin F."/>
            <person name="Silar P."/>
            <person name="Natvig D."/>
            <person name="Lalanne C."/>
            <person name="Gautier V."/>
            <person name="Ament-Velasquez S.L."/>
            <person name="Kruys A."/>
            <person name="Hutchinson M.I."/>
            <person name="Powell A.J."/>
            <person name="Barry K."/>
            <person name="Miller A.N."/>
            <person name="Grigoriev I.V."/>
            <person name="Debuchy R."/>
            <person name="Gladieux P."/>
            <person name="Thoren M.H."/>
            <person name="Johannesson H."/>
        </authorList>
    </citation>
    <scope>NUCLEOTIDE SEQUENCE</scope>
    <source>
        <strain evidence="2">SMH2532-1</strain>
    </source>
</reference>
<sequence length="204" mass="22355">MTLLKLDKLRQFLDSLPGSMTFQPSHLADTRGLVGDGRIHTSLCSGADPEIRAGPRQLGRLVGLGSALLSICLILHPHIYFPVVRVRKEGKSGSCRAHVAVPSSLAKEDRKRGGREAVSQPKRGPSPGIRAPRRHRCLAPVQSLRMYQVYRRKGALGVIKTVRDLLARPFFPFNTSAMPRALRVSLADGNASCGCLAYHQARFI</sequence>
<keyword evidence="3" id="KW-1185">Reference proteome</keyword>
<dbReference type="Proteomes" id="UP001174936">
    <property type="component" value="Unassembled WGS sequence"/>
</dbReference>
<gene>
    <name evidence="2" type="ORF">B0T16DRAFT_106137</name>
</gene>
<comment type="caution">
    <text evidence="2">The sequence shown here is derived from an EMBL/GenBank/DDBJ whole genome shotgun (WGS) entry which is preliminary data.</text>
</comment>
<name>A0AA39YIA9_9PEZI</name>